<evidence type="ECO:0000313" key="3">
    <source>
        <dbReference type="Proteomes" id="UP000216188"/>
    </source>
</evidence>
<evidence type="ECO:0000313" key="2">
    <source>
        <dbReference type="EMBL" id="OYR26109.1"/>
    </source>
</evidence>
<evidence type="ECO:0000259" key="1">
    <source>
        <dbReference type="Pfam" id="PF12146"/>
    </source>
</evidence>
<proteinExistence type="predicted"/>
<dbReference type="STRING" id="419475.A8A54_11350"/>
<dbReference type="Pfam" id="PF12146">
    <property type="entry name" value="Hydrolase_4"/>
    <property type="match status" value="1"/>
</dbReference>
<reference evidence="2 3" key="1">
    <citation type="submission" date="2017-07" db="EMBL/GenBank/DDBJ databases">
        <title>Phylogenetic study on the rhizospheric bacterium Ochrobactrum sp. A44.</title>
        <authorList>
            <person name="Krzyzanowska D.M."/>
            <person name="Ossowicki A."/>
            <person name="Rajewska M."/>
            <person name="Maciag T."/>
            <person name="Kaczynski Z."/>
            <person name="Czerwicka M."/>
            <person name="Jafra S."/>
        </authorList>
    </citation>
    <scope>NUCLEOTIDE SEQUENCE [LARGE SCALE GENOMIC DNA]</scope>
    <source>
        <strain evidence="2 3">CCUG 30717</strain>
    </source>
</reference>
<accession>A0A256GG77</accession>
<feature type="domain" description="Serine aminopeptidase S33" evidence="1">
    <location>
        <begin position="41"/>
        <end position="296"/>
    </location>
</feature>
<dbReference type="InterPro" id="IPR022742">
    <property type="entry name" value="Hydrolase_4"/>
</dbReference>
<organism evidence="2 3">
    <name type="scientific">Brucella pseudogrignonensis</name>
    <dbReference type="NCBI Taxonomy" id="419475"/>
    <lineage>
        <taxon>Bacteria</taxon>
        <taxon>Pseudomonadati</taxon>
        <taxon>Pseudomonadota</taxon>
        <taxon>Alphaproteobacteria</taxon>
        <taxon>Hyphomicrobiales</taxon>
        <taxon>Brucellaceae</taxon>
        <taxon>Brucella/Ochrobactrum group</taxon>
        <taxon>Brucella</taxon>
    </lineage>
</organism>
<protein>
    <submittedName>
        <fullName evidence="2">Alpha/beta hydrolase fold family protein</fullName>
    </submittedName>
</protein>
<dbReference type="InterPro" id="IPR029058">
    <property type="entry name" value="AB_hydrolase_fold"/>
</dbReference>
<keyword evidence="2" id="KW-0378">Hydrolase</keyword>
<dbReference type="InterPro" id="IPR051044">
    <property type="entry name" value="MAG_DAG_Lipase"/>
</dbReference>
<dbReference type="AlphaFoldDB" id="A0A256GG77"/>
<dbReference type="RefSeq" id="WP_094543640.1">
    <property type="nucleotide sequence ID" value="NZ_JBHEEM010000015.1"/>
</dbReference>
<dbReference type="EMBL" id="NNRM01000020">
    <property type="protein sequence ID" value="OYR26109.1"/>
    <property type="molecule type" value="Genomic_DNA"/>
</dbReference>
<gene>
    <name evidence="2" type="ORF">CEV34_2487</name>
</gene>
<dbReference type="Gene3D" id="3.40.50.1820">
    <property type="entry name" value="alpha/beta hydrolase"/>
    <property type="match status" value="1"/>
</dbReference>
<sequence length="331" mass="36534">MPELLFETDANPIPAGTKSGQFKSKDGLDLRYAIMRPETKPSRGTIILLQGRNEFIEKYFETISDLARRGFAVATLDWRGQGGSQRLLKDRLRGYVRNFSDYTDDLDQFLTEIVLPDCPPPFYVLAHSAGALITYSSIHKLASRVTRIVLCAPLMGLRPSQSGDTKMRFMATTLRWLGMGRNYAAGGRLRGERPFENNPLTNDPERFERNMAVVRKHPELALGGPTINWIGNALAAAARIHQPGFYDGPTVPVLVIAAGADKVVSTTAIERFAASTRNVSLVVIDGARHELLQEADFYREQALAAFDAFIPGTSEIEALPESIEPANPDKA</sequence>
<keyword evidence="3" id="KW-1185">Reference proteome</keyword>
<dbReference type="GO" id="GO:0016787">
    <property type="term" value="F:hydrolase activity"/>
    <property type="evidence" value="ECO:0007669"/>
    <property type="project" value="UniProtKB-KW"/>
</dbReference>
<dbReference type="Proteomes" id="UP000216188">
    <property type="component" value="Unassembled WGS sequence"/>
</dbReference>
<name>A0A256GG77_9HYPH</name>
<comment type="caution">
    <text evidence="2">The sequence shown here is derived from an EMBL/GenBank/DDBJ whole genome shotgun (WGS) entry which is preliminary data.</text>
</comment>
<dbReference type="SUPFAM" id="SSF53474">
    <property type="entry name" value="alpha/beta-Hydrolases"/>
    <property type="match status" value="1"/>
</dbReference>
<dbReference type="PANTHER" id="PTHR11614">
    <property type="entry name" value="PHOSPHOLIPASE-RELATED"/>
    <property type="match status" value="1"/>
</dbReference>